<evidence type="ECO:0000313" key="1">
    <source>
        <dbReference type="EMBL" id="KAJ8427464.1"/>
    </source>
</evidence>
<accession>A0A9Q1GYH2</accession>
<protein>
    <submittedName>
        <fullName evidence="1">Uncharacterized protein</fullName>
    </submittedName>
</protein>
<gene>
    <name evidence="1" type="ORF">Cgig2_033094</name>
</gene>
<name>A0A9Q1GYH2_9CARY</name>
<comment type="caution">
    <text evidence="1">The sequence shown here is derived from an EMBL/GenBank/DDBJ whole genome shotgun (WGS) entry which is preliminary data.</text>
</comment>
<evidence type="ECO:0000313" key="2">
    <source>
        <dbReference type="Proteomes" id="UP001153076"/>
    </source>
</evidence>
<keyword evidence="2" id="KW-1185">Reference proteome</keyword>
<dbReference type="EMBL" id="JAKOGI010001141">
    <property type="protein sequence ID" value="KAJ8427464.1"/>
    <property type="molecule type" value="Genomic_DNA"/>
</dbReference>
<sequence length="187" mass="21049">MCRRPKFPSAQEQTTQAWFFDFVSKATHEQTRIALFSPPFWQRLVLPSFVSFLPLCSIVRRTPREDLDPRCQTSCATPHPCILDSMSLVVFRLYLAELAWGKDVVVKGSGWIAGDGDRFNICTDVPPKVWLAGWTVAVSALATKENTARRIPNFDTSRGICGALEEFDVHVLFKCPLARARFAGEQV</sequence>
<dbReference type="Proteomes" id="UP001153076">
    <property type="component" value="Unassembled WGS sequence"/>
</dbReference>
<dbReference type="AlphaFoldDB" id="A0A9Q1GYH2"/>
<reference evidence="1" key="1">
    <citation type="submission" date="2022-04" db="EMBL/GenBank/DDBJ databases">
        <title>Carnegiea gigantea Genome sequencing and assembly v2.</title>
        <authorList>
            <person name="Copetti D."/>
            <person name="Sanderson M.J."/>
            <person name="Burquez A."/>
            <person name="Wojciechowski M.F."/>
        </authorList>
    </citation>
    <scope>NUCLEOTIDE SEQUENCE</scope>
    <source>
        <strain evidence="1">SGP5-SGP5p</strain>
        <tissue evidence="1">Aerial part</tissue>
    </source>
</reference>
<proteinExistence type="predicted"/>
<organism evidence="1 2">
    <name type="scientific">Carnegiea gigantea</name>
    <dbReference type="NCBI Taxonomy" id="171969"/>
    <lineage>
        <taxon>Eukaryota</taxon>
        <taxon>Viridiplantae</taxon>
        <taxon>Streptophyta</taxon>
        <taxon>Embryophyta</taxon>
        <taxon>Tracheophyta</taxon>
        <taxon>Spermatophyta</taxon>
        <taxon>Magnoliopsida</taxon>
        <taxon>eudicotyledons</taxon>
        <taxon>Gunneridae</taxon>
        <taxon>Pentapetalae</taxon>
        <taxon>Caryophyllales</taxon>
        <taxon>Cactineae</taxon>
        <taxon>Cactaceae</taxon>
        <taxon>Cactoideae</taxon>
        <taxon>Echinocereeae</taxon>
        <taxon>Carnegiea</taxon>
    </lineage>
</organism>